<dbReference type="AlphaFoldDB" id="A0A4Q2K013"/>
<keyword evidence="2" id="KW-0408">Iron</keyword>
<dbReference type="GO" id="GO:0046872">
    <property type="term" value="F:metal ion binding"/>
    <property type="evidence" value="ECO:0007669"/>
    <property type="project" value="UniProtKB-KW"/>
</dbReference>
<dbReference type="Gene3D" id="3.20.20.100">
    <property type="entry name" value="NADP-dependent oxidoreductase domain"/>
    <property type="match status" value="1"/>
</dbReference>
<proteinExistence type="predicted"/>
<dbReference type="PANTHER" id="PTHR43312:SF1">
    <property type="entry name" value="NADP-DEPENDENT OXIDOREDUCTASE DOMAIN-CONTAINING PROTEIN"/>
    <property type="match status" value="1"/>
</dbReference>
<accession>A0A4Q2K013</accession>
<protein>
    <submittedName>
        <fullName evidence="5">Aldo/keto reductase</fullName>
    </submittedName>
</protein>
<reference evidence="5 6" key="1">
    <citation type="submission" date="2019-01" db="EMBL/GenBank/DDBJ databases">
        <title>Senegalimassilia sp. nov. KGMB04484 isolated human feces.</title>
        <authorList>
            <person name="Han K.-I."/>
            <person name="Kim J.-S."/>
            <person name="Lee K.C."/>
            <person name="Suh M.K."/>
            <person name="Eom M.K."/>
            <person name="Lee J.H."/>
            <person name="Park S.-H."/>
            <person name="Kang S.W."/>
            <person name="Park J.-E."/>
            <person name="Oh B.S."/>
            <person name="Yu S.Y."/>
            <person name="Choi S.-H."/>
            <person name="Lee D.H."/>
            <person name="Yoon H."/>
            <person name="Kim B.-Y."/>
            <person name="Lee J.H."/>
            <person name="Lee J.-S."/>
        </authorList>
    </citation>
    <scope>NUCLEOTIDE SEQUENCE [LARGE SCALE GENOMIC DNA]</scope>
    <source>
        <strain evidence="5 6">KGMB04484</strain>
    </source>
</reference>
<evidence type="ECO:0000256" key="2">
    <source>
        <dbReference type="ARBA" id="ARBA00023004"/>
    </source>
</evidence>
<name>A0A4Q2K013_9ACTN</name>
<dbReference type="InterPro" id="IPR017900">
    <property type="entry name" value="4Fe4S_Fe_S_CS"/>
</dbReference>
<dbReference type="InterPro" id="IPR053135">
    <property type="entry name" value="AKR2_Oxidoreductase"/>
</dbReference>
<evidence type="ECO:0000256" key="3">
    <source>
        <dbReference type="ARBA" id="ARBA00023014"/>
    </source>
</evidence>
<evidence type="ECO:0000256" key="1">
    <source>
        <dbReference type="ARBA" id="ARBA00022723"/>
    </source>
</evidence>
<dbReference type="PROSITE" id="PS00198">
    <property type="entry name" value="4FE4S_FER_1"/>
    <property type="match status" value="1"/>
</dbReference>
<dbReference type="InterPro" id="IPR036812">
    <property type="entry name" value="NAD(P)_OxRdtase_dom_sf"/>
</dbReference>
<dbReference type="SUPFAM" id="SSF51430">
    <property type="entry name" value="NAD(P)-linked oxidoreductase"/>
    <property type="match status" value="1"/>
</dbReference>
<dbReference type="EMBL" id="SDPW01000001">
    <property type="protein sequence ID" value="RXZ54586.1"/>
    <property type="molecule type" value="Genomic_DNA"/>
</dbReference>
<keyword evidence="1" id="KW-0479">Metal-binding</keyword>
<evidence type="ECO:0000313" key="6">
    <source>
        <dbReference type="Proteomes" id="UP000293345"/>
    </source>
</evidence>
<keyword evidence="3" id="KW-0411">Iron-sulfur</keyword>
<dbReference type="Proteomes" id="UP000293345">
    <property type="component" value="Unassembled WGS sequence"/>
</dbReference>
<dbReference type="PANTHER" id="PTHR43312">
    <property type="entry name" value="D-THREO-ALDOSE 1-DEHYDROGENASE"/>
    <property type="match status" value="1"/>
</dbReference>
<sequence>MNYRVLGKTGLKVSEIGFGAEWMPGGDAQAVREVTRAAAAAGVNIVDCWMADPAVRRVLGDAVCEQREQWIVQGHFGSTWQDGQYVRTRDMDKVVPAWEYLLDCFGGHIELGLIHYVDSTAEFAEIMAGPFIDYVRAERAAGHIDHIGLSTHNPDVALAACDYDDIAMIMFSLNPAFDMLPPSEDISTMFAEHYSDDLSNIDPRRQELHHRCEERNVGLAVMKPFAGGRLLDAEKSPFGVAMTPVQCIDYCLARPAVTSVLAGYRNVDELAGCVAYETATDWERNCGRVLSHAPAHSYFGQCIYCGHCQPCAVGINIAEVNKFYDLARVHDEVPESVAGHYAALSAHAGDCLDCGCCERNCPFGVRIACRMEYAAELFGY</sequence>
<dbReference type="SUPFAM" id="SSF46548">
    <property type="entry name" value="alpha-helical ferredoxin"/>
    <property type="match status" value="1"/>
</dbReference>
<feature type="domain" description="4Fe-4S ferredoxin-type" evidence="4">
    <location>
        <begin position="342"/>
        <end position="365"/>
    </location>
</feature>
<organism evidence="5 6">
    <name type="scientific">Senegalimassilia faecalis</name>
    <dbReference type="NCBI Taxonomy" id="2509433"/>
    <lineage>
        <taxon>Bacteria</taxon>
        <taxon>Bacillati</taxon>
        <taxon>Actinomycetota</taxon>
        <taxon>Coriobacteriia</taxon>
        <taxon>Coriobacteriales</taxon>
        <taxon>Coriobacteriaceae</taxon>
        <taxon>Senegalimassilia</taxon>
    </lineage>
</organism>
<dbReference type="CDD" id="cd19100">
    <property type="entry name" value="AKR_unchar"/>
    <property type="match status" value="1"/>
</dbReference>
<keyword evidence="6" id="KW-1185">Reference proteome</keyword>
<evidence type="ECO:0000313" key="5">
    <source>
        <dbReference type="EMBL" id="RXZ54586.1"/>
    </source>
</evidence>
<dbReference type="InterPro" id="IPR017896">
    <property type="entry name" value="4Fe4S_Fe-S-bd"/>
</dbReference>
<gene>
    <name evidence="5" type="ORF">ET524_08910</name>
</gene>
<dbReference type="OrthoDB" id="9768793at2"/>
<dbReference type="GO" id="GO:0051536">
    <property type="term" value="F:iron-sulfur cluster binding"/>
    <property type="evidence" value="ECO:0007669"/>
    <property type="project" value="UniProtKB-KW"/>
</dbReference>
<dbReference type="PROSITE" id="PS51379">
    <property type="entry name" value="4FE4S_FER_2"/>
    <property type="match status" value="1"/>
</dbReference>
<evidence type="ECO:0000259" key="4">
    <source>
        <dbReference type="PROSITE" id="PS51379"/>
    </source>
</evidence>
<dbReference type="RefSeq" id="WP_129425109.1">
    <property type="nucleotide sequence ID" value="NZ_SDPW01000001.1"/>
</dbReference>
<comment type="caution">
    <text evidence="5">The sequence shown here is derived from an EMBL/GenBank/DDBJ whole genome shotgun (WGS) entry which is preliminary data.</text>
</comment>